<accession>A0AAV9UP13</accession>
<sequence>MDRSFVGYSLEHNAMPGFVQTQMLNNLMSIWRSKTGGRPGIRLGGSAMDKTTYVPNFNKPVIWTANPSSQYLIGPSYFNLIRGYFPDDTQITFGLNLGNSTDNWDNTIEFAVAADKNIPQVDLFEIGNEVDLFSSTSKHRPQNWTGIEYAEEWKTVANLMKAVLPNVRFQPAVFAGSLEDGFDLSSLIKAGINGTEFKIPTYSLHFYPQSACSGNQNLDRLVDHGTLREQLQRFDPEIVAAEAGGARFTLAESNSVSCSGAVNISDTFGSALWLVNYALSAATKNIERIYFHNGPTTAYSLLIPKGAGGLSSGVRPMSYGVYFLAEALALPEQGSTTKFLVTPVSLPDNPPDLAVYGLYSNRVQKPDLDAPGTTTMTFSTTVLATSTIALVDRLETIKDVLTRTIRSVVKSVKTITTSTVITITKPTTISKRTTLSVTKTTTTRVRLTNGRMVVRTIRIVSPRVTTTVVPSITYIRSTSKRTITSQVRSTIWTTRLLTTTKTVSRAKPLTSTSYSIYPVPTALTSTAKVIMKPQASDIGDFPLGDGVFLARAVILNLSRYNTSDENVLDCPSCSGPSPSGFGTQGPRNLTSVTLTGFQPNHRLKLVRLRGPGLNAKSGVNVSGIAFSEETGEVTSAPRPGTVIVDKTGSVRFQILASEAVLLVDEKVK</sequence>
<evidence type="ECO:0000313" key="3">
    <source>
        <dbReference type="Proteomes" id="UP001373714"/>
    </source>
</evidence>
<evidence type="ECO:0000313" key="2">
    <source>
        <dbReference type="EMBL" id="KAK6346231.1"/>
    </source>
</evidence>
<dbReference type="PANTHER" id="PTHR36183:SF2">
    <property type="entry name" value="BETA-GLUCURONIDASE C-TERMINAL DOMAIN-CONTAINING PROTEIN"/>
    <property type="match status" value="1"/>
</dbReference>
<keyword evidence="3" id="KW-1185">Reference proteome</keyword>
<dbReference type="InterPro" id="IPR017853">
    <property type="entry name" value="GH"/>
</dbReference>
<proteinExistence type="predicted"/>
<dbReference type="AlphaFoldDB" id="A0AAV9UP13"/>
<name>A0AAV9UP13_9PEZI</name>
<reference evidence="2 3" key="1">
    <citation type="submission" date="2019-10" db="EMBL/GenBank/DDBJ databases">
        <authorList>
            <person name="Palmer J.M."/>
        </authorList>
    </citation>
    <scope>NUCLEOTIDE SEQUENCE [LARGE SCALE GENOMIC DNA]</scope>
    <source>
        <strain evidence="2 3">TWF730</strain>
    </source>
</reference>
<dbReference type="Pfam" id="PF16862">
    <property type="entry name" value="Glyco_hydro_79C"/>
    <property type="match status" value="1"/>
</dbReference>
<feature type="domain" description="Beta-glucuronidase C-terminal" evidence="1">
    <location>
        <begin position="549"/>
        <end position="661"/>
    </location>
</feature>
<dbReference type="InterPro" id="IPR031728">
    <property type="entry name" value="GlcAase_C"/>
</dbReference>
<organism evidence="2 3">
    <name type="scientific">Orbilia blumenaviensis</name>
    <dbReference type="NCBI Taxonomy" id="1796055"/>
    <lineage>
        <taxon>Eukaryota</taxon>
        <taxon>Fungi</taxon>
        <taxon>Dikarya</taxon>
        <taxon>Ascomycota</taxon>
        <taxon>Pezizomycotina</taxon>
        <taxon>Orbiliomycetes</taxon>
        <taxon>Orbiliales</taxon>
        <taxon>Orbiliaceae</taxon>
        <taxon>Orbilia</taxon>
    </lineage>
</organism>
<dbReference type="InterPro" id="IPR052974">
    <property type="entry name" value="GH79_Enzymes"/>
</dbReference>
<dbReference type="SUPFAM" id="SSF51445">
    <property type="entry name" value="(Trans)glycosidases"/>
    <property type="match status" value="1"/>
</dbReference>
<gene>
    <name evidence="2" type="ORF">TWF730_010561</name>
</gene>
<dbReference type="Proteomes" id="UP001373714">
    <property type="component" value="Unassembled WGS sequence"/>
</dbReference>
<evidence type="ECO:0000259" key="1">
    <source>
        <dbReference type="Pfam" id="PF16862"/>
    </source>
</evidence>
<dbReference type="EMBL" id="JAVHNS010000008">
    <property type="protein sequence ID" value="KAK6346231.1"/>
    <property type="molecule type" value="Genomic_DNA"/>
</dbReference>
<protein>
    <recommendedName>
        <fullName evidence="1">Beta-glucuronidase C-terminal domain-containing protein</fullName>
    </recommendedName>
</protein>
<comment type="caution">
    <text evidence="2">The sequence shown here is derived from an EMBL/GenBank/DDBJ whole genome shotgun (WGS) entry which is preliminary data.</text>
</comment>
<dbReference type="PANTHER" id="PTHR36183">
    <property type="entry name" value="BETA-GLUCURONIDASE"/>
    <property type="match status" value="1"/>
</dbReference>
<dbReference type="Gene3D" id="3.20.20.80">
    <property type="entry name" value="Glycosidases"/>
    <property type="match status" value="1"/>
</dbReference>